<gene>
    <name evidence="8" type="ORF">ACO22_04730</name>
</gene>
<evidence type="ECO:0000256" key="2">
    <source>
        <dbReference type="ARBA" id="ARBA00004389"/>
    </source>
</evidence>
<protein>
    <recommendedName>
        <fullName evidence="10">Cytochrome P450</fullName>
    </recommendedName>
</protein>
<evidence type="ECO:0000256" key="1">
    <source>
        <dbReference type="ARBA" id="ARBA00001971"/>
    </source>
</evidence>
<dbReference type="VEuPathDB" id="FungiDB:PADG_02098"/>
<comment type="subcellular location">
    <subcellularLocation>
        <location evidence="2">Endoplasmic reticulum membrane</location>
        <topology evidence="2">Single-pass membrane protein</topology>
    </subcellularLocation>
</comment>
<dbReference type="InterPro" id="IPR002403">
    <property type="entry name" value="Cyt_P450_E_grp-IV"/>
</dbReference>
<dbReference type="InterPro" id="IPR001128">
    <property type="entry name" value="Cyt_P450"/>
</dbReference>
<dbReference type="OMA" id="FWNLVHI"/>
<dbReference type="PRINTS" id="PR00465">
    <property type="entry name" value="EP450IV"/>
</dbReference>
<keyword evidence="4" id="KW-0443">Lipid metabolism</keyword>
<organism evidence="8 9">
    <name type="scientific">Paracoccidioides brasiliensis</name>
    <dbReference type="NCBI Taxonomy" id="121759"/>
    <lineage>
        <taxon>Eukaryota</taxon>
        <taxon>Fungi</taxon>
        <taxon>Dikarya</taxon>
        <taxon>Ascomycota</taxon>
        <taxon>Pezizomycotina</taxon>
        <taxon>Eurotiomycetes</taxon>
        <taxon>Eurotiomycetidae</taxon>
        <taxon>Onygenales</taxon>
        <taxon>Ajellomycetaceae</taxon>
        <taxon>Paracoccidioides</taxon>
    </lineage>
</organism>
<dbReference type="GO" id="GO:0004497">
    <property type="term" value="F:monooxygenase activity"/>
    <property type="evidence" value="ECO:0007669"/>
    <property type="project" value="InterPro"/>
</dbReference>
<dbReference type="PANTHER" id="PTHR24306">
    <property type="match status" value="1"/>
</dbReference>
<dbReference type="GO" id="GO:0016705">
    <property type="term" value="F:oxidoreductase activity, acting on paired donors, with incorporation or reduction of molecular oxygen"/>
    <property type="evidence" value="ECO:0007669"/>
    <property type="project" value="InterPro"/>
</dbReference>
<proteinExistence type="inferred from homology"/>
<accession>A0A1D2JC79</accession>
<comment type="cofactor">
    <cofactor evidence="1">
        <name>heme</name>
        <dbReference type="ChEBI" id="CHEBI:30413"/>
    </cofactor>
</comment>
<dbReference type="Pfam" id="PF00067">
    <property type="entry name" value="p450"/>
    <property type="match status" value="1"/>
</dbReference>
<evidence type="ECO:0000256" key="5">
    <source>
        <dbReference type="ARBA" id="ARBA00022723"/>
    </source>
</evidence>
<evidence type="ECO:0008006" key="10">
    <source>
        <dbReference type="Google" id="ProtNLM"/>
    </source>
</evidence>
<evidence type="ECO:0000313" key="9">
    <source>
        <dbReference type="Proteomes" id="UP000242814"/>
    </source>
</evidence>
<dbReference type="EMBL" id="LZYO01000195">
    <property type="protein sequence ID" value="ODH26214.1"/>
    <property type="molecule type" value="Genomic_DNA"/>
</dbReference>
<dbReference type="GO" id="GO:0005789">
    <property type="term" value="C:endoplasmic reticulum membrane"/>
    <property type="evidence" value="ECO:0007669"/>
    <property type="project" value="UniProtKB-SubCell"/>
</dbReference>
<dbReference type="VEuPathDB" id="FungiDB:PABG_03528"/>
<dbReference type="Gene3D" id="1.10.630.10">
    <property type="entry name" value="Cytochrome P450"/>
    <property type="match status" value="1"/>
</dbReference>
<dbReference type="GO" id="GO:0020037">
    <property type="term" value="F:heme binding"/>
    <property type="evidence" value="ECO:0007669"/>
    <property type="project" value="InterPro"/>
</dbReference>
<name>A0A1D2JC79_PARBR</name>
<dbReference type="GO" id="GO:0005506">
    <property type="term" value="F:iron ion binding"/>
    <property type="evidence" value="ECO:0007669"/>
    <property type="project" value="InterPro"/>
</dbReference>
<comment type="caution">
    <text evidence="8">The sequence shown here is derived from an EMBL/GenBank/DDBJ whole genome shotgun (WGS) entry which is preliminary data.</text>
</comment>
<keyword evidence="7" id="KW-0408">Iron</keyword>
<sequence length="599" mass="68170">MEGMVIFPSLTAESAREFISESPFELLIASVILLCIITRICSDVRSRYRNIQTSESWRPKTIPYWIPYFGHALSLGLRRRSLLEHARDNTAEPAFSLYVCGKRHNIITSPSLAKSLLVEKKSSISPNSFVSHVMEHAFGARRSSRKLNRAAFDAECRSMEFQMQEPHASDCSRATIREIERNMPNMLSFCRSIVDQSFWERMSRVSVVSGDGNNRVCEVNLYSLVRNFVAVTTVTTIMGGDFMEALPNTPDDLWKFNGNFNAIVLGIQRFVPFPGLPTSYRSRRRLLQGMEAFHSAFEIAENGHDPGFDWREMDSVSEFMQSQCRAWKTAGLSVKSMASESLAILWAMNTKVNTIVFWNLIHILEDRQYYSRIMKEISPYSRASRPGAEGTGFRLPEPPRLSLDVDRLVDSCPLLKAAYYETLRLHSCPITYRKIIKDFQLIESEADADIAGRKPQTYQFKEGEFIAVPYNLHNTDSHYFKNPDEFNSERFLAEKSVDINESSEKDAEITKQDPSSITQPKIALQIPETWTAESGNENSISMDGKFAERTTLAFVAGLLTMWDIEPAKGMGWKIPKRRTGGLVYEPKTDIRARIKSKVV</sequence>
<evidence type="ECO:0000313" key="8">
    <source>
        <dbReference type="EMBL" id="ODH26214.1"/>
    </source>
</evidence>
<dbReference type="AlphaFoldDB" id="A0A1D2JC79"/>
<evidence type="ECO:0000256" key="4">
    <source>
        <dbReference type="ARBA" id="ARBA00022516"/>
    </source>
</evidence>
<dbReference type="InterPro" id="IPR036396">
    <property type="entry name" value="Cyt_P450_sf"/>
</dbReference>
<keyword evidence="4" id="KW-0444">Lipid biosynthesis</keyword>
<comment type="similarity">
    <text evidence="3">Belongs to the cytochrome P450 family.</text>
</comment>
<dbReference type="SUPFAM" id="SSF48264">
    <property type="entry name" value="Cytochrome P450"/>
    <property type="match status" value="1"/>
</dbReference>
<reference evidence="8 9" key="1">
    <citation type="submission" date="2016-06" db="EMBL/GenBank/DDBJ databases">
        <authorList>
            <person name="Kjaerup R.B."/>
            <person name="Dalgaard T.S."/>
            <person name="Juul-Madsen H.R."/>
        </authorList>
    </citation>
    <scope>NUCLEOTIDE SEQUENCE [LARGE SCALE GENOMIC DNA]</scope>
    <source>
        <strain evidence="8 9">Pb300</strain>
    </source>
</reference>
<dbReference type="PANTHER" id="PTHR24306:SF7">
    <property type="entry name" value="AHBB"/>
    <property type="match status" value="1"/>
</dbReference>
<evidence type="ECO:0000256" key="3">
    <source>
        <dbReference type="ARBA" id="ARBA00010617"/>
    </source>
</evidence>
<evidence type="ECO:0000256" key="6">
    <source>
        <dbReference type="ARBA" id="ARBA00023002"/>
    </source>
</evidence>
<keyword evidence="6" id="KW-0560">Oxidoreductase</keyword>
<keyword evidence="5" id="KW-0479">Metal-binding</keyword>
<evidence type="ECO:0000256" key="7">
    <source>
        <dbReference type="ARBA" id="ARBA00023004"/>
    </source>
</evidence>
<dbReference type="Proteomes" id="UP000242814">
    <property type="component" value="Unassembled WGS sequence"/>
</dbReference>